<dbReference type="STRING" id="314285.KT71_04080"/>
<reference evidence="1 2" key="2">
    <citation type="journal article" date="2009" name="PLoS ONE">
        <title>The photosynthetic apparatus and its regulation in the aerobic gammaproteobacterium Congregibacter litoralis gen. nov., sp. nov.</title>
        <authorList>
            <person name="Spring S."/>
            <person name="Lunsdorf H."/>
            <person name="Fuchs B.M."/>
            <person name="Tindall B.J."/>
        </authorList>
    </citation>
    <scope>NUCLEOTIDE SEQUENCE [LARGE SCALE GENOMIC DNA]</scope>
    <source>
        <strain evidence="1">KT71</strain>
    </source>
</reference>
<proteinExistence type="predicted"/>
<evidence type="ECO:0000313" key="1">
    <source>
        <dbReference type="EMBL" id="EAQ97455.1"/>
    </source>
</evidence>
<comment type="caution">
    <text evidence="1">The sequence shown here is derived from an EMBL/GenBank/DDBJ whole genome shotgun (WGS) entry which is preliminary data.</text>
</comment>
<dbReference type="eggNOG" id="ENOG502Z8DX">
    <property type="taxonomic scope" value="Bacteria"/>
</dbReference>
<protein>
    <submittedName>
        <fullName evidence="1">Putative amidoligase enzyme</fullName>
    </submittedName>
</protein>
<dbReference type="Pfam" id="PF12224">
    <property type="entry name" value="Amidoligase_2"/>
    <property type="match status" value="1"/>
</dbReference>
<name>A4A8R3_9GAMM</name>
<dbReference type="OrthoDB" id="5597599at2"/>
<dbReference type="RefSeq" id="WP_008293229.1">
    <property type="nucleotide sequence ID" value="NZ_CM002299.1"/>
</dbReference>
<dbReference type="InterPro" id="IPR022025">
    <property type="entry name" value="Amidoligase_2"/>
</dbReference>
<accession>A4A8R3</accession>
<gene>
    <name evidence="1" type="ORF">KT71_04080</name>
</gene>
<keyword evidence="1" id="KW-0436">Ligase</keyword>
<organism evidence="1 2">
    <name type="scientific">Congregibacter litoralis KT71</name>
    <dbReference type="NCBI Taxonomy" id="314285"/>
    <lineage>
        <taxon>Bacteria</taxon>
        <taxon>Pseudomonadati</taxon>
        <taxon>Pseudomonadota</taxon>
        <taxon>Gammaproteobacteria</taxon>
        <taxon>Cellvibrionales</taxon>
        <taxon>Halieaceae</taxon>
        <taxon>Congregibacter</taxon>
    </lineage>
</organism>
<dbReference type="EMBL" id="AAOA02000002">
    <property type="protein sequence ID" value="EAQ97455.1"/>
    <property type="molecule type" value="Genomic_DNA"/>
</dbReference>
<reference evidence="1 2" key="1">
    <citation type="journal article" date="2007" name="Proc. Natl. Acad. Sci. U.S.A.">
        <title>Characterization of a marine gammaproteobacterium capable of aerobic anoxygenic photosynthesis.</title>
        <authorList>
            <person name="Fuchs B.M."/>
            <person name="Spring S."/>
            <person name="Teeling H."/>
            <person name="Quast C."/>
            <person name="Wulf J."/>
            <person name="Schattenhofer M."/>
            <person name="Yan S."/>
            <person name="Ferriera S."/>
            <person name="Johnson J."/>
            <person name="Glockner F.O."/>
            <person name="Amann R."/>
        </authorList>
    </citation>
    <scope>NUCLEOTIDE SEQUENCE [LARGE SCALE GENOMIC DNA]</scope>
    <source>
        <strain evidence="1">KT71</strain>
    </source>
</reference>
<evidence type="ECO:0000313" key="2">
    <source>
        <dbReference type="Proteomes" id="UP000019205"/>
    </source>
</evidence>
<dbReference type="Proteomes" id="UP000019205">
    <property type="component" value="Chromosome"/>
</dbReference>
<sequence>MSAFKELPTSYTASGKPRRAGFELEFSGLSLDAAVKAVQDILGADPVEATAAECTLRAEGLGDFKVEIDWAFLKRVSREYAADEEQYWVEPLNDLASTLVPIELVAPPIAVQELDVLKEISDALRAAGAQGTEESLIAAYGVHINTEIPALDADTLGRYIQAFCLLQWWLVDAHDVNPARKISPYIDLYPQSYVETVLARESMTLDEIFEDYLEHNPTRNRALDLLPILAEIDSERVQRTVDDDRVNARPAFHYRMPNCHIERDDWDLTAPWDLWLTVERLADRPGDLRTLAKEYLDARRMLLSVDRSKWVTRMDEWLNDHALL</sequence>
<dbReference type="AlphaFoldDB" id="A4A8R3"/>
<dbReference type="HOGENOM" id="CLU_888185_0_0_6"/>
<keyword evidence="2" id="KW-1185">Reference proteome</keyword>
<dbReference type="GO" id="GO:0016874">
    <property type="term" value="F:ligase activity"/>
    <property type="evidence" value="ECO:0007669"/>
    <property type="project" value="UniProtKB-KW"/>
</dbReference>